<accession>A0A0R3W4W5</accession>
<dbReference type="Proteomes" id="UP000282613">
    <property type="component" value="Unassembled WGS sequence"/>
</dbReference>
<reference evidence="3" key="1">
    <citation type="submission" date="2016-04" db="UniProtKB">
        <authorList>
            <consortium name="WormBaseParasite"/>
        </authorList>
    </citation>
    <scope>IDENTIFICATION</scope>
</reference>
<dbReference type="WBParaSite" id="TASK_0000511801-mRNA-1">
    <property type="protein sequence ID" value="TASK_0000511801-mRNA-1"/>
    <property type="gene ID" value="TASK_0000511801"/>
</dbReference>
<name>A0A0R3W4W5_TAEAS</name>
<gene>
    <name evidence="1" type="ORF">TASK_LOCUS5119</name>
</gene>
<evidence type="ECO:0000313" key="2">
    <source>
        <dbReference type="Proteomes" id="UP000282613"/>
    </source>
</evidence>
<dbReference type="AlphaFoldDB" id="A0A0R3W4W5"/>
<sequence>MFILYKNQFETQAMQQGEYFVTIHTERRQEKELPVVSIGKDSLAQRAAETSSLDLCKSAVQLKVAPASPSDLDSSLLAKSLSVDPQLPSNCRPAPHVRSFSRSFARQFVSTRVVQHVRTSIAPTFAAPAAKTLVGLAAVGLERLHAMSPSATGGWPNFLLETH</sequence>
<evidence type="ECO:0000313" key="3">
    <source>
        <dbReference type="WBParaSite" id="TASK_0000511801-mRNA-1"/>
    </source>
</evidence>
<proteinExistence type="predicted"/>
<protein>
    <submittedName>
        <fullName evidence="1 3">Uncharacterized protein</fullName>
    </submittedName>
</protein>
<organism evidence="3">
    <name type="scientific">Taenia asiatica</name>
    <name type="common">Asian tapeworm</name>
    <dbReference type="NCBI Taxonomy" id="60517"/>
    <lineage>
        <taxon>Eukaryota</taxon>
        <taxon>Metazoa</taxon>
        <taxon>Spiralia</taxon>
        <taxon>Lophotrochozoa</taxon>
        <taxon>Platyhelminthes</taxon>
        <taxon>Cestoda</taxon>
        <taxon>Eucestoda</taxon>
        <taxon>Cyclophyllidea</taxon>
        <taxon>Taeniidae</taxon>
        <taxon>Taenia</taxon>
    </lineage>
</organism>
<reference evidence="1 2" key="2">
    <citation type="submission" date="2018-11" db="EMBL/GenBank/DDBJ databases">
        <authorList>
            <consortium name="Pathogen Informatics"/>
        </authorList>
    </citation>
    <scope>NUCLEOTIDE SEQUENCE [LARGE SCALE GENOMIC DNA]</scope>
</reference>
<keyword evidence="2" id="KW-1185">Reference proteome</keyword>
<dbReference type="EMBL" id="UYRS01018393">
    <property type="protein sequence ID" value="VDK34536.1"/>
    <property type="molecule type" value="Genomic_DNA"/>
</dbReference>
<evidence type="ECO:0000313" key="1">
    <source>
        <dbReference type="EMBL" id="VDK34536.1"/>
    </source>
</evidence>